<evidence type="ECO:0000256" key="5">
    <source>
        <dbReference type="ARBA" id="ARBA00023018"/>
    </source>
</evidence>
<keyword evidence="10" id="KW-0325">Glycoprotein</keyword>
<proteinExistence type="inferred from homology"/>
<evidence type="ECO:0000256" key="12">
    <source>
        <dbReference type="ARBA" id="ARBA00023303"/>
    </source>
</evidence>
<dbReference type="InterPro" id="IPR018000">
    <property type="entry name" value="Neurotransmitter_ion_chnl_CS"/>
</dbReference>
<keyword evidence="5" id="KW-0770">Synapse</keyword>
<evidence type="ECO:0000313" key="17">
    <source>
        <dbReference type="EMBL" id="KAK2160315.1"/>
    </source>
</evidence>
<keyword evidence="3 14" id="KW-0812">Transmembrane</keyword>
<comment type="similarity">
    <text evidence="14">Belongs to the ligand-gated ion channel (TC 1.A.9) family.</text>
</comment>
<evidence type="ECO:0000256" key="14">
    <source>
        <dbReference type="RuleBase" id="RU000687"/>
    </source>
</evidence>
<feature type="transmembrane region" description="Helical" evidence="14">
    <location>
        <begin position="310"/>
        <end position="335"/>
    </location>
</feature>
<evidence type="ECO:0000256" key="8">
    <source>
        <dbReference type="ARBA" id="ARBA00023157"/>
    </source>
</evidence>
<protein>
    <submittedName>
        <fullName evidence="17">Uncharacterized protein</fullName>
    </submittedName>
</protein>
<evidence type="ECO:0000313" key="18">
    <source>
        <dbReference type="Proteomes" id="UP001208570"/>
    </source>
</evidence>
<dbReference type="InterPro" id="IPR038050">
    <property type="entry name" value="Neuro_actylchol_rec"/>
</dbReference>
<feature type="transmembrane region" description="Helical" evidence="14">
    <location>
        <begin position="249"/>
        <end position="273"/>
    </location>
</feature>
<dbReference type="PROSITE" id="PS51257">
    <property type="entry name" value="PROKAR_LIPOPROTEIN"/>
    <property type="match status" value="1"/>
</dbReference>
<dbReference type="Pfam" id="PF02931">
    <property type="entry name" value="Neur_chan_LBD"/>
    <property type="match status" value="1"/>
</dbReference>
<reference evidence="17" key="1">
    <citation type="journal article" date="2023" name="Mol. Biol. Evol.">
        <title>Third-Generation Sequencing Reveals the Adaptive Role of the Epigenome in Three Deep-Sea Polychaetes.</title>
        <authorList>
            <person name="Perez M."/>
            <person name="Aroh O."/>
            <person name="Sun Y."/>
            <person name="Lan Y."/>
            <person name="Juniper S.K."/>
            <person name="Young C.R."/>
            <person name="Angers B."/>
            <person name="Qian P.Y."/>
        </authorList>
    </citation>
    <scope>NUCLEOTIDE SEQUENCE</scope>
    <source>
        <strain evidence="17">P08H-3</strain>
    </source>
</reference>
<keyword evidence="7 14" id="KW-0472">Membrane</keyword>
<evidence type="ECO:0000256" key="3">
    <source>
        <dbReference type="ARBA" id="ARBA00022692"/>
    </source>
</evidence>
<dbReference type="AlphaFoldDB" id="A0AAD9N835"/>
<feature type="transmembrane region" description="Helical" evidence="14">
    <location>
        <begin position="347"/>
        <end position="365"/>
    </location>
</feature>
<keyword evidence="1 14" id="KW-0813">Transport</keyword>
<dbReference type="InterPro" id="IPR006029">
    <property type="entry name" value="Neurotrans-gated_channel_TM"/>
</dbReference>
<dbReference type="Pfam" id="PF02932">
    <property type="entry name" value="Neur_chan_memb"/>
    <property type="match status" value="1"/>
</dbReference>
<accession>A0AAD9N835</accession>
<dbReference type="InterPro" id="IPR036719">
    <property type="entry name" value="Neuro-gated_channel_TM_sf"/>
</dbReference>
<sequence length="510" mass="58590">MDTYRLRMTVVWIVLATLVGCEANPDAKRLYDDIIMKHYDKNVRPTTNTSMSTIIRFGIRLAQIVDIDEVNQIMTLNLWADQRWTDPRFSWDVKAYNNISMLFVPAEKLWRPDIVLYNNADGEYAITEMGKAVIYPNGNVSYSPPMQFKSSCEINVEYFPFDEQLCHLKFGPWTHDASKVDVVHIARDPNDSPEQLFIKEGVILDGYQQSAEWDLMEATAQENHVPYPCCPNEPYPDVTFYITLRRKHLYYVINLVIPCMSMNILTIVAFYLPSSSGEKIGITISVFLSLSLFQLVLFDLTPSSSLSLPLIGKYIMVTSFLVTLSVMSNAMILNMNHRMSSTHEMSAFIRWLFLGVLSRLLYLRLPTSDRNTSPLDENIMSYRSEYTDLSNYANPYLGHHDIDCGGGGDGCAERIQNQWNTEKVCEACQKRRMAKLPPIVEKGINGICFLAKHYKDEDDSNRVIDEWRYVALIFDRVLLWIYVIVTLIISMETFLNAPALYDDKKPLVIP</sequence>
<dbReference type="GO" id="GO:0004888">
    <property type="term" value="F:transmembrane signaling receptor activity"/>
    <property type="evidence" value="ECO:0007669"/>
    <property type="project" value="InterPro"/>
</dbReference>
<organism evidence="17 18">
    <name type="scientific">Paralvinella palmiformis</name>
    <dbReference type="NCBI Taxonomy" id="53620"/>
    <lineage>
        <taxon>Eukaryota</taxon>
        <taxon>Metazoa</taxon>
        <taxon>Spiralia</taxon>
        <taxon>Lophotrochozoa</taxon>
        <taxon>Annelida</taxon>
        <taxon>Polychaeta</taxon>
        <taxon>Sedentaria</taxon>
        <taxon>Canalipalpata</taxon>
        <taxon>Terebellida</taxon>
        <taxon>Terebelliformia</taxon>
        <taxon>Alvinellidae</taxon>
        <taxon>Paralvinella</taxon>
    </lineage>
</organism>
<dbReference type="PRINTS" id="PR00254">
    <property type="entry name" value="NICOTINICR"/>
</dbReference>
<dbReference type="PANTHER" id="PTHR18945">
    <property type="entry name" value="NEUROTRANSMITTER GATED ION CHANNEL"/>
    <property type="match status" value="1"/>
</dbReference>
<gene>
    <name evidence="17" type="ORF">LSH36_136g05020</name>
</gene>
<evidence type="ECO:0000256" key="10">
    <source>
        <dbReference type="ARBA" id="ARBA00023180"/>
    </source>
</evidence>
<feature type="signal peptide" evidence="14">
    <location>
        <begin position="1"/>
        <end position="23"/>
    </location>
</feature>
<dbReference type="InterPro" id="IPR002394">
    <property type="entry name" value="Nicotinic_acetylcholine_rcpt"/>
</dbReference>
<dbReference type="NCBIfam" id="TIGR00860">
    <property type="entry name" value="LIC"/>
    <property type="match status" value="1"/>
</dbReference>
<evidence type="ECO:0000256" key="9">
    <source>
        <dbReference type="ARBA" id="ARBA00023170"/>
    </source>
</evidence>
<dbReference type="PRINTS" id="PR00252">
    <property type="entry name" value="NRIONCHANNEL"/>
</dbReference>
<dbReference type="Proteomes" id="UP001208570">
    <property type="component" value="Unassembled WGS sequence"/>
</dbReference>
<dbReference type="InterPro" id="IPR006201">
    <property type="entry name" value="Neur_channel"/>
</dbReference>
<dbReference type="GO" id="GO:0022848">
    <property type="term" value="F:acetylcholine-gated monoatomic cation-selective channel activity"/>
    <property type="evidence" value="ECO:0007669"/>
    <property type="project" value="InterPro"/>
</dbReference>
<keyword evidence="11" id="KW-1071">Ligand-gated ion channel</keyword>
<keyword evidence="12 14" id="KW-0407">Ion channel</keyword>
<keyword evidence="9" id="KW-0675">Receptor</keyword>
<dbReference type="GO" id="GO:0045211">
    <property type="term" value="C:postsynaptic membrane"/>
    <property type="evidence" value="ECO:0007669"/>
    <property type="project" value="InterPro"/>
</dbReference>
<keyword evidence="8" id="KW-1015">Disulfide bond</keyword>
<evidence type="ECO:0000256" key="7">
    <source>
        <dbReference type="ARBA" id="ARBA00023136"/>
    </source>
</evidence>
<keyword evidence="14" id="KW-0732">Signal</keyword>
<dbReference type="EMBL" id="JAODUP010000136">
    <property type="protein sequence ID" value="KAK2160315.1"/>
    <property type="molecule type" value="Genomic_DNA"/>
</dbReference>
<evidence type="ECO:0000256" key="1">
    <source>
        <dbReference type="ARBA" id="ARBA00022448"/>
    </source>
</evidence>
<dbReference type="PROSITE" id="PS00236">
    <property type="entry name" value="NEUROTR_ION_CHANNEL"/>
    <property type="match status" value="1"/>
</dbReference>
<name>A0AAD9N835_9ANNE</name>
<keyword evidence="4 14" id="KW-1133">Transmembrane helix</keyword>
<dbReference type="InterPro" id="IPR036734">
    <property type="entry name" value="Neur_chan_lig-bd_sf"/>
</dbReference>
<evidence type="ECO:0000256" key="6">
    <source>
        <dbReference type="ARBA" id="ARBA00023065"/>
    </source>
</evidence>
<dbReference type="CDD" id="cd19064">
    <property type="entry name" value="LGIC_TM_nAChR"/>
    <property type="match status" value="1"/>
</dbReference>
<evidence type="ECO:0000256" key="11">
    <source>
        <dbReference type="ARBA" id="ARBA00023286"/>
    </source>
</evidence>
<evidence type="ECO:0000259" key="16">
    <source>
        <dbReference type="Pfam" id="PF02932"/>
    </source>
</evidence>
<evidence type="ECO:0000256" key="4">
    <source>
        <dbReference type="ARBA" id="ARBA00022989"/>
    </source>
</evidence>
<dbReference type="InterPro" id="IPR006202">
    <property type="entry name" value="Neur_chan_lig-bd"/>
</dbReference>
<feature type="domain" description="Neurotransmitter-gated ion-channel ligand-binding" evidence="15">
    <location>
        <begin position="28"/>
        <end position="247"/>
    </location>
</feature>
<dbReference type="Gene3D" id="2.70.170.10">
    <property type="entry name" value="Neurotransmitter-gated ion-channel ligand-binding domain"/>
    <property type="match status" value="1"/>
</dbReference>
<dbReference type="FunFam" id="2.70.170.10:FF:000013">
    <property type="entry name" value="Acetylcholine receptor subunit alpha"/>
    <property type="match status" value="1"/>
</dbReference>
<keyword evidence="6 14" id="KW-0406">Ion transport</keyword>
<dbReference type="SUPFAM" id="SSF63712">
    <property type="entry name" value="Nicotinic receptor ligand binding domain-like"/>
    <property type="match status" value="1"/>
</dbReference>
<evidence type="ECO:0000256" key="2">
    <source>
        <dbReference type="ARBA" id="ARBA00022475"/>
    </source>
</evidence>
<dbReference type="Gene3D" id="1.20.58.390">
    <property type="entry name" value="Neurotransmitter-gated ion-channel transmembrane domain"/>
    <property type="match status" value="2"/>
</dbReference>
<keyword evidence="2" id="KW-1003">Cell membrane</keyword>
<comment type="caution">
    <text evidence="17">The sequence shown here is derived from an EMBL/GenBank/DDBJ whole genome shotgun (WGS) entry which is preliminary data.</text>
</comment>
<feature type="chain" id="PRO_5041773654" evidence="14">
    <location>
        <begin position="24"/>
        <end position="510"/>
    </location>
</feature>
<feature type="domain" description="Neurotransmitter-gated ion-channel transmembrane" evidence="16">
    <location>
        <begin position="255"/>
        <end position="491"/>
    </location>
</feature>
<feature type="transmembrane region" description="Helical" evidence="14">
    <location>
        <begin position="280"/>
        <end position="298"/>
    </location>
</feature>
<dbReference type="SUPFAM" id="SSF90112">
    <property type="entry name" value="Neurotransmitter-gated ion-channel transmembrane pore"/>
    <property type="match status" value="1"/>
</dbReference>
<evidence type="ECO:0000256" key="13">
    <source>
        <dbReference type="ARBA" id="ARBA00034099"/>
    </source>
</evidence>
<evidence type="ECO:0000259" key="15">
    <source>
        <dbReference type="Pfam" id="PF02931"/>
    </source>
</evidence>
<comment type="subcellular location">
    <subcellularLocation>
        <location evidence="13">Synaptic cell membrane</location>
        <topology evidence="13">Multi-pass membrane protein</topology>
    </subcellularLocation>
</comment>
<feature type="transmembrane region" description="Helical" evidence="14">
    <location>
        <begin position="477"/>
        <end position="495"/>
    </location>
</feature>
<keyword evidence="18" id="KW-1185">Reference proteome</keyword>